<dbReference type="GO" id="GO:0030335">
    <property type="term" value="P:positive regulation of cell migration"/>
    <property type="evidence" value="ECO:0007669"/>
    <property type="project" value="TreeGrafter"/>
</dbReference>
<dbReference type="GO" id="GO:0071526">
    <property type="term" value="P:semaphorin-plexin signaling pathway"/>
    <property type="evidence" value="ECO:0007669"/>
    <property type="project" value="TreeGrafter"/>
</dbReference>
<evidence type="ECO:0000256" key="3">
    <source>
        <dbReference type="SAM" id="SignalP"/>
    </source>
</evidence>
<dbReference type="PANTHER" id="PTHR11036">
    <property type="entry name" value="SEMAPHORIN"/>
    <property type="match status" value="1"/>
</dbReference>
<feature type="chain" id="PRO_5040265472" description="Sema domain-containing protein" evidence="3">
    <location>
        <begin position="20"/>
        <end position="137"/>
    </location>
</feature>
<keyword evidence="3" id="KW-0732">Signal</keyword>
<dbReference type="InterPro" id="IPR015943">
    <property type="entry name" value="WD40/YVTN_repeat-like_dom_sf"/>
</dbReference>
<dbReference type="InterPro" id="IPR036352">
    <property type="entry name" value="Semap_dom_sf"/>
</dbReference>
<dbReference type="PROSITE" id="PS51004">
    <property type="entry name" value="SEMA"/>
    <property type="match status" value="1"/>
</dbReference>
<dbReference type="EMBL" id="JAMKOV010000002">
    <property type="protein sequence ID" value="KAI8042637.1"/>
    <property type="molecule type" value="Genomic_DNA"/>
</dbReference>
<keyword evidence="1" id="KW-0221">Differentiation</keyword>
<dbReference type="GO" id="GO:0045499">
    <property type="term" value="F:chemorepellent activity"/>
    <property type="evidence" value="ECO:0007669"/>
    <property type="project" value="TreeGrafter"/>
</dbReference>
<keyword evidence="6" id="KW-1185">Reference proteome</keyword>
<name>A0A9Q0BS63_9MUSC</name>
<dbReference type="SUPFAM" id="SSF101912">
    <property type="entry name" value="Sema domain"/>
    <property type="match status" value="1"/>
</dbReference>
<reference evidence="5" key="1">
    <citation type="journal article" date="2023" name="Genome Biol. Evol.">
        <title>Long-read-based Genome Assembly of Drosophila gunungcola Reveals Fewer Chemosensory Genes in Flower-breeding Species.</title>
        <authorList>
            <person name="Negi A."/>
            <person name="Liao B.Y."/>
            <person name="Yeh S.D."/>
        </authorList>
    </citation>
    <scope>NUCLEOTIDE SEQUENCE</scope>
    <source>
        <strain evidence="5">Sukarami</strain>
    </source>
</reference>
<comment type="caution">
    <text evidence="2">Lacks conserved residue(s) required for the propagation of feature annotation.</text>
</comment>
<comment type="caution">
    <text evidence="5">The sequence shown here is derived from an EMBL/GenBank/DDBJ whole genome shotgun (WGS) entry which is preliminary data.</text>
</comment>
<organism evidence="5 6">
    <name type="scientific">Drosophila gunungcola</name>
    <name type="common">fruit fly</name>
    <dbReference type="NCBI Taxonomy" id="103775"/>
    <lineage>
        <taxon>Eukaryota</taxon>
        <taxon>Metazoa</taxon>
        <taxon>Ecdysozoa</taxon>
        <taxon>Arthropoda</taxon>
        <taxon>Hexapoda</taxon>
        <taxon>Insecta</taxon>
        <taxon>Pterygota</taxon>
        <taxon>Neoptera</taxon>
        <taxon>Endopterygota</taxon>
        <taxon>Diptera</taxon>
        <taxon>Brachycera</taxon>
        <taxon>Muscomorpha</taxon>
        <taxon>Ephydroidea</taxon>
        <taxon>Drosophilidae</taxon>
        <taxon>Drosophila</taxon>
        <taxon>Sophophora</taxon>
    </lineage>
</organism>
<dbReference type="GO" id="GO:0030215">
    <property type="term" value="F:semaphorin receptor binding"/>
    <property type="evidence" value="ECO:0007669"/>
    <property type="project" value="InterPro"/>
</dbReference>
<evidence type="ECO:0000259" key="4">
    <source>
        <dbReference type="PROSITE" id="PS51004"/>
    </source>
</evidence>
<evidence type="ECO:0000256" key="2">
    <source>
        <dbReference type="PROSITE-ProRule" id="PRU00352"/>
    </source>
</evidence>
<feature type="non-terminal residue" evidence="5">
    <location>
        <position position="1"/>
    </location>
</feature>
<dbReference type="AlphaFoldDB" id="A0A9Q0BS63"/>
<feature type="domain" description="Sema" evidence="4">
    <location>
        <begin position="1"/>
        <end position="137"/>
    </location>
</feature>
<feature type="signal peptide" evidence="3">
    <location>
        <begin position="1"/>
        <end position="19"/>
    </location>
</feature>
<sequence length="137" mass="15452">PTNLRWTFSYPISLLFVFCRNTVFNLSIHDLVEQQRLVWTSPEDDTKMCVVKGKDEEACQNYIRIMVVPSPGRLFVCGTNSFRPMCNTYIISDSNYTLEATKNGQAMCPYDPRHNSTSVLAGKCTLCSNTGGLLKLL</sequence>
<dbReference type="GO" id="GO:0007411">
    <property type="term" value="P:axon guidance"/>
    <property type="evidence" value="ECO:0007669"/>
    <property type="project" value="TreeGrafter"/>
</dbReference>
<dbReference type="Proteomes" id="UP001059596">
    <property type="component" value="Unassembled WGS sequence"/>
</dbReference>
<accession>A0A9Q0BS63</accession>
<gene>
    <name evidence="5" type="ORF">M5D96_003953</name>
</gene>
<dbReference type="GO" id="GO:0005886">
    <property type="term" value="C:plasma membrane"/>
    <property type="evidence" value="ECO:0007669"/>
    <property type="project" value="TreeGrafter"/>
</dbReference>
<dbReference type="InterPro" id="IPR001627">
    <property type="entry name" value="Semap_dom"/>
</dbReference>
<dbReference type="Gene3D" id="2.130.10.10">
    <property type="entry name" value="YVTN repeat-like/Quinoprotein amine dehydrogenase"/>
    <property type="match status" value="1"/>
</dbReference>
<evidence type="ECO:0000313" key="5">
    <source>
        <dbReference type="EMBL" id="KAI8042637.1"/>
    </source>
</evidence>
<proteinExistence type="predicted"/>
<dbReference type="InterPro" id="IPR027231">
    <property type="entry name" value="Semaphorin"/>
</dbReference>
<dbReference type="PANTHER" id="PTHR11036:SF127">
    <property type="entry name" value="SEMAPHORIN-1A"/>
    <property type="match status" value="1"/>
</dbReference>
<evidence type="ECO:0000313" key="6">
    <source>
        <dbReference type="Proteomes" id="UP001059596"/>
    </source>
</evidence>
<protein>
    <recommendedName>
        <fullName evidence="4">Sema domain-containing protein</fullName>
    </recommendedName>
</protein>
<evidence type="ECO:0000256" key="1">
    <source>
        <dbReference type="ARBA" id="ARBA00022782"/>
    </source>
</evidence>